<keyword evidence="4" id="KW-0862">Zinc</keyword>
<keyword evidence="3" id="KW-0378">Hydrolase</keyword>
<proteinExistence type="predicted"/>
<feature type="domain" description="Succinylglutamate desuccinylase/Aspartoacylase catalytic" evidence="5">
    <location>
        <begin position="36"/>
        <end position="176"/>
    </location>
</feature>
<keyword evidence="7" id="KW-1185">Reference proteome</keyword>
<evidence type="ECO:0000313" key="7">
    <source>
        <dbReference type="Proteomes" id="UP000076400"/>
    </source>
</evidence>
<dbReference type="AlphaFoldDB" id="A0A154WEJ1"/>
<dbReference type="Proteomes" id="UP000076400">
    <property type="component" value="Unassembled WGS sequence"/>
</dbReference>
<evidence type="ECO:0000259" key="5">
    <source>
        <dbReference type="Pfam" id="PF24827"/>
    </source>
</evidence>
<evidence type="ECO:0000256" key="1">
    <source>
        <dbReference type="ARBA" id="ARBA00001947"/>
    </source>
</evidence>
<sequence length="317" mass="35673">MTDPAYPVELTPPDIRPYRQGNTGIDYATTFDSGQPGPHVMINAVTHGNELCGAIAVDFLYRHNIRPLIGKLTLSFANIEAYARFDPANPTASRFIEEDFNRLWSEEVLDGPRDSVELRRARQMRPLIDTVDYLLDIHSMQHATKALMLCGPLDKGIALARALRHPEIVVSDKGHAAGRRLRDYRFFSDAADPRNALLIECGQHWEKSSETVAIDNALRFLFHYGQIDRSTLDRLVSTQDLPPQQVIQVTEAVTVKNDQFNFAQPYLGLEVIEKQGSLLGHDGDAPVYTPHDRCVLIMPSRRLTKGQTAVRLGRYLD</sequence>
<comment type="caution">
    <text evidence="6">The sequence shown here is derived from an EMBL/GenBank/DDBJ whole genome shotgun (WGS) entry which is preliminary data.</text>
</comment>
<dbReference type="OrthoDB" id="7813621at2"/>
<dbReference type="EMBL" id="LPXN01000072">
    <property type="protein sequence ID" value="KZD11920.1"/>
    <property type="molecule type" value="Genomic_DNA"/>
</dbReference>
<dbReference type="GO" id="GO:0016788">
    <property type="term" value="F:hydrolase activity, acting on ester bonds"/>
    <property type="evidence" value="ECO:0007669"/>
    <property type="project" value="InterPro"/>
</dbReference>
<dbReference type="Pfam" id="PF24827">
    <property type="entry name" value="AstE_AspA_cat"/>
    <property type="match status" value="1"/>
</dbReference>
<keyword evidence="2" id="KW-0479">Metal-binding</keyword>
<evidence type="ECO:0000256" key="3">
    <source>
        <dbReference type="ARBA" id="ARBA00022801"/>
    </source>
</evidence>
<organism evidence="6 7">
    <name type="scientific">Oceanibaculum pacificum</name>
    <dbReference type="NCBI Taxonomy" id="580166"/>
    <lineage>
        <taxon>Bacteria</taxon>
        <taxon>Pseudomonadati</taxon>
        <taxon>Pseudomonadota</taxon>
        <taxon>Alphaproteobacteria</taxon>
        <taxon>Rhodospirillales</taxon>
        <taxon>Oceanibaculaceae</taxon>
        <taxon>Oceanibaculum</taxon>
    </lineage>
</organism>
<dbReference type="InterPro" id="IPR050178">
    <property type="entry name" value="AspA/AstE_fam"/>
</dbReference>
<dbReference type="GO" id="GO:0005829">
    <property type="term" value="C:cytosol"/>
    <property type="evidence" value="ECO:0007669"/>
    <property type="project" value="TreeGrafter"/>
</dbReference>
<dbReference type="STRING" id="580166.AUP43_17960"/>
<dbReference type="RefSeq" id="WP_067553528.1">
    <property type="nucleotide sequence ID" value="NZ_LPXN01000072.1"/>
</dbReference>
<name>A0A154WEJ1_9PROT</name>
<comment type="cofactor">
    <cofactor evidence="1">
        <name>Zn(2+)</name>
        <dbReference type="ChEBI" id="CHEBI:29105"/>
    </cofactor>
</comment>
<evidence type="ECO:0000313" key="6">
    <source>
        <dbReference type="EMBL" id="KZD11920.1"/>
    </source>
</evidence>
<dbReference type="GO" id="GO:0046872">
    <property type="term" value="F:metal ion binding"/>
    <property type="evidence" value="ECO:0007669"/>
    <property type="project" value="UniProtKB-KW"/>
</dbReference>
<protein>
    <submittedName>
        <fullName evidence="6">Succinylglutamate desuccinylase</fullName>
    </submittedName>
</protein>
<dbReference type="PANTHER" id="PTHR15162:SF7">
    <property type="entry name" value="SUCCINYLGLUTAMATE DESUCCINYLASE"/>
    <property type="match status" value="1"/>
</dbReference>
<accession>A0A154WEJ1</accession>
<evidence type="ECO:0000256" key="2">
    <source>
        <dbReference type="ARBA" id="ARBA00022723"/>
    </source>
</evidence>
<dbReference type="CDD" id="cd06910">
    <property type="entry name" value="M14_ASTE_ASPA-like"/>
    <property type="match status" value="1"/>
</dbReference>
<reference evidence="6 7" key="1">
    <citation type="submission" date="2015-12" db="EMBL/GenBank/DDBJ databases">
        <title>Genome sequence of Oceanibaculum pacificum MCCC 1A02656.</title>
        <authorList>
            <person name="Lu L."/>
            <person name="Lai Q."/>
            <person name="Shao Z."/>
            <person name="Qian P."/>
        </authorList>
    </citation>
    <scope>NUCLEOTIDE SEQUENCE [LARGE SCALE GENOMIC DNA]</scope>
    <source>
        <strain evidence="6 7">MCCC 1A02656</strain>
    </source>
</reference>
<dbReference type="PANTHER" id="PTHR15162">
    <property type="entry name" value="ASPARTOACYLASE"/>
    <property type="match status" value="1"/>
</dbReference>
<dbReference type="SUPFAM" id="SSF53187">
    <property type="entry name" value="Zn-dependent exopeptidases"/>
    <property type="match status" value="1"/>
</dbReference>
<dbReference type="InterPro" id="IPR055438">
    <property type="entry name" value="AstE_AspA_cat"/>
</dbReference>
<evidence type="ECO:0000256" key="4">
    <source>
        <dbReference type="ARBA" id="ARBA00022833"/>
    </source>
</evidence>
<dbReference type="Gene3D" id="3.40.630.10">
    <property type="entry name" value="Zn peptidases"/>
    <property type="match status" value="1"/>
</dbReference>
<gene>
    <name evidence="6" type="ORF">AUP43_17960</name>
</gene>